<dbReference type="Proteomes" id="UP000501812">
    <property type="component" value="Chromosome"/>
</dbReference>
<dbReference type="KEGG" id="luo:HHL09_23800"/>
<name>A0A858RQL8_9BACT</name>
<dbReference type="Pfam" id="PF06439">
    <property type="entry name" value="3keto-disac_hyd"/>
    <property type="match status" value="1"/>
</dbReference>
<dbReference type="EMBL" id="CP051774">
    <property type="protein sequence ID" value="QJE98678.1"/>
    <property type="molecule type" value="Genomic_DNA"/>
</dbReference>
<evidence type="ECO:0000313" key="3">
    <source>
        <dbReference type="EMBL" id="QJE98678.1"/>
    </source>
</evidence>
<evidence type="ECO:0000313" key="4">
    <source>
        <dbReference type="Proteomes" id="UP000501812"/>
    </source>
</evidence>
<gene>
    <name evidence="3" type="ORF">HHL09_23800</name>
</gene>
<reference evidence="3 4" key="1">
    <citation type="submission" date="2020-04" db="EMBL/GenBank/DDBJ databases">
        <title>Luteolibacter sp. G-1-1-1 isolated from soil.</title>
        <authorList>
            <person name="Dahal R.H."/>
        </authorList>
    </citation>
    <scope>NUCLEOTIDE SEQUENCE [LARGE SCALE GENOMIC DNA]</scope>
    <source>
        <strain evidence="3 4">G-1-1-1</strain>
    </source>
</reference>
<proteinExistence type="predicted"/>
<evidence type="ECO:0000259" key="2">
    <source>
        <dbReference type="Pfam" id="PF06439"/>
    </source>
</evidence>
<evidence type="ECO:0000256" key="1">
    <source>
        <dbReference type="SAM" id="MobiDB-lite"/>
    </source>
</evidence>
<feature type="domain" description="3-keto-alpha-glucoside-1,2-lyase/3-keto-2-hydroxy-glucal hydratase" evidence="2">
    <location>
        <begin position="23"/>
        <end position="214"/>
    </location>
</feature>
<protein>
    <submittedName>
        <fullName evidence="3">DUF1080 domain-containing protein</fullName>
    </submittedName>
</protein>
<keyword evidence="4" id="KW-1185">Reference proteome</keyword>
<organism evidence="3 4">
    <name type="scientific">Luteolibacter luteus</name>
    <dbReference type="NCBI Taxonomy" id="2728835"/>
    <lineage>
        <taxon>Bacteria</taxon>
        <taxon>Pseudomonadati</taxon>
        <taxon>Verrucomicrobiota</taxon>
        <taxon>Verrucomicrobiia</taxon>
        <taxon>Verrucomicrobiales</taxon>
        <taxon>Verrucomicrobiaceae</taxon>
        <taxon>Luteolibacter</taxon>
    </lineage>
</organism>
<dbReference type="RefSeq" id="WP_169457165.1">
    <property type="nucleotide sequence ID" value="NZ_CP051774.1"/>
</dbReference>
<sequence>MFLKALRFIAPLLLTVGYSSGEEWQTLFNGKDLSGWRANVMPESFSVVDGTIRAHAPAESAHLFYAGDLKEGFEKFRNFILEAKVRSEPGSNSGIFIHTDMSIRDEAHHLAKGYEIQLNSSDKEARKTGSLYAIVDLAKSPVDESQWFDVRITVVDQRITIHLNDKLVVDYTEPKDAKRPPERAGRLVSPDGGGIALQAHDPKSTFYFKDLRLKRLP</sequence>
<accession>A0A858RQL8</accession>
<dbReference type="Gene3D" id="2.60.120.560">
    <property type="entry name" value="Exo-inulinase, domain 1"/>
    <property type="match status" value="1"/>
</dbReference>
<dbReference type="GO" id="GO:0016787">
    <property type="term" value="F:hydrolase activity"/>
    <property type="evidence" value="ECO:0007669"/>
    <property type="project" value="InterPro"/>
</dbReference>
<feature type="compositionally biased region" description="Basic and acidic residues" evidence="1">
    <location>
        <begin position="174"/>
        <end position="185"/>
    </location>
</feature>
<dbReference type="AlphaFoldDB" id="A0A858RQL8"/>
<dbReference type="InterPro" id="IPR010496">
    <property type="entry name" value="AL/BT2_dom"/>
</dbReference>
<feature type="region of interest" description="Disordered" evidence="1">
    <location>
        <begin position="174"/>
        <end position="194"/>
    </location>
</feature>